<evidence type="ECO:0000313" key="10">
    <source>
        <dbReference type="EMBL" id="OGH93681.1"/>
    </source>
</evidence>
<dbReference type="SUPFAM" id="SSF54814">
    <property type="entry name" value="Prokaryotic type KH domain (KH-domain type II)"/>
    <property type="match status" value="1"/>
</dbReference>
<dbReference type="GO" id="GO:0003735">
    <property type="term" value="F:structural constituent of ribosome"/>
    <property type="evidence" value="ECO:0007669"/>
    <property type="project" value="InterPro"/>
</dbReference>
<comment type="function">
    <text evidence="6 8">Binds the lower part of the 30S subunit head. Binds mRNA in the 70S ribosome, positioning it for translation.</text>
</comment>
<evidence type="ECO:0000256" key="4">
    <source>
        <dbReference type="ARBA" id="ARBA00022980"/>
    </source>
</evidence>
<dbReference type="Proteomes" id="UP000178254">
    <property type="component" value="Unassembled WGS sequence"/>
</dbReference>
<dbReference type="Pfam" id="PF07650">
    <property type="entry name" value="KH_2"/>
    <property type="match status" value="1"/>
</dbReference>
<dbReference type="InterPro" id="IPR036419">
    <property type="entry name" value="Ribosomal_S3_C_sf"/>
</dbReference>
<comment type="subunit">
    <text evidence="8">Part of the 30S ribosomal subunit. Forms a tight complex with proteins S10 and S14.</text>
</comment>
<keyword evidence="5 8" id="KW-0687">Ribonucleoprotein</keyword>
<dbReference type="GO" id="GO:0006412">
    <property type="term" value="P:translation"/>
    <property type="evidence" value="ECO:0007669"/>
    <property type="project" value="UniProtKB-UniRule"/>
</dbReference>
<dbReference type="NCBIfam" id="TIGR01009">
    <property type="entry name" value="rpsC_bact"/>
    <property type="match status" value="1"/>
</dbReference>
<organism evidence="10 11">
    <name type="scientific">Candidatus Magasanikbacteria bacterium RIFOXYD2_FULL_41_14</name>
    <dbReference type="NCBI Taxonomy" id="1798709"/>
    <lineage>
        <taxon>Bacteria</taxon>
        <taxon>Candidatus Magasanikiibacteriota</taxon>
    </lineage>
</organism>
<dbReference type="Gene3D" id="3.30.300.20">
    <property type="match status" value="1"/>
</dbReference>
<dbReference type="GO" id="GO:0022627">
    <property type="term" value="C:cytosolic small ribosomal subunit"/>
    <property type="evidence" value="ECO:0007669"/>
    <property type="project" value="TreeGrafter"/>
</dbReference>
<dbReference type="AlphaFoldDB" id="A0A1F6PBZ2"/>
<evidence type="ECO:0000256" key="1">
    <source>
        <dbReference type="ARBA" id="ARBA00010761"/>
    </source>
</evidence>
<evidence type="ECO:0000256" key="8">
    <source>
        <dbReference type="HAMAP-Rule" id="MF_01309"/>
    </source>
</evidence>
<dbReference type="Pfam" id="PF00189">
    <property type="entry name" value="Ribosomal_S3_C"/>
    <property type="match status" value="1"/>
</dbReference>
<evidence type="ECO:0000259" key="9">
    <source>
        <dbReference type="PROSITE" id="PS50823"/>
    </source>
</evidence>
<evidence type="ECO:0000256" key="5">
    <source>
        <dbReference type="ARBA" id="ARBA00023274"/>
    </source>
</evidence>
<name>A0A1F6PBZ2_9BACT</name>
<dbReference type="EMBL" id="MFRE01000023">
    <property type="protein sequence ID" value="OGH93681.1"/>
    <property type="molecule type" value="Genomic_DNA"/>
</dbReference>
<keyword evidence="4 8" id="KW-0689">Ribosomal protein</keyword>
<dbReference type="Gene3D" id="3.30.1140.32">
    <property type="entry name" value="Ribosomal protein S3, C-terminal domain"/>
    <property type="match status" value="1"/>
</dbReference>
<protein>
    <recommendedName>
        <fullName evidence="7 8">Small ribosomal subunit protein uS3</fullName>
    </recommendedName>
</protein>
<dbReference type="PANTHER" id="PTHR11760:SF19">
    <property type="entry name" value="SMALL RIBOSOMAL SUBUNIT PROTEIN US3C"/>
    <property type="match status" value="1"/>
</dbReference>
<dbReference type="STRING" id="1798709.A2538_00555"/>
<accession>A0A1F6PBZ2</accession>
<dbReference type="SUPFAM" id="SSF54821">
    <property type="entry name" value="Ribosomal protein S3 C-terminal domain"/>
    <property type="match status" value="1"/>
</dbReference>
<proteinExistence type="inferred from homology"/>
<dbReference type="PROSITE" id="PS50823">
    <property type="entry name" value="KH_TYPE_2"/>
    <property type="match status" value="1"/>
</dbReference>
<comment type="caution">
    <text evidence="10">The sequence shown here is derived from an EMBL/GenBank/DDBJ whole genome shotgun (WGS) entry which is preliminary data.</text>
</comment>
<keyword evidence="2 8" id="KW-0699">rRNA-binding</keyword>
<dbReference type="InterPro" id="IPR004044">
    <property type="entry name" value="KH_dom_type_2"/>
</dbReference>
<evidence type="ECO:0000256" key="7">
    <source>
        <dbReference type="ARBA" id="ARBA00035257"/>
    </source>
</evidence>
<evidence type="ECO:0000256" key="6">
    <source>
        <dbReference type="ARBA" id="ARBA00024998"/>
    </source>
</evidence>
<comment type="similarity">
    <text evidence="1 8">Belongs to the universal ribosomal protein uS3 family.</text>
</comment>
<dbReference type="InterPro" id="IPR057258">
    <property type="entry name" value="Ribosomal_uS3"/>
</dbReference>
<dbReference type="InterPro" id="IPR015946">
    <property type="entry name" value="KH_dom-like_a/b"/>
</dbReference>
<reference evidence="10 11" key="1">
    <citation type="journal article" date="2016" name="Nat. Commun.">
        <title>Thousands of microbial genomes shed light on interconnected biogeochemical processes in an aquifer system.</title>
        <authorList>
            <person name="Anantharaman K."/>
            <person name="Brown C.T."/>
            <person name="Hug L.A."/>
            <person name="Sharon I."/>
            <person name="Castelle C.J."/>
            <person name="Probst A.J."/>
            <person name="Thomas B.C."/>
            <person name="Singh A."/>
            <person name="Wilkins M.J."/>
            <person name="Karaoz U."/>
            <person name="Brodie E.L."/>
            <person name="Williams K.H."/>
            <person name="Hubbard S.S."/>
            <person name="Banfield J.F."/>
        </authorList>
    </citation>
    <scope>NUCLEOTIDE SEQUENCE [LARGE SCALE GENOMIC DNA]</scope>
</reference>
<dbReference type="InterPro" id="IPR001351">
    <property type="entry name" value="Ribosomal_uS3_C"/>
</dbReference>
<feature type="domain" description="KH type-2" evidence="9">
    <location>
        <begin position="39"/>
        <end position="110"/>
    </location>
</feature>
<evidence type="ECO:0000313" key="11">
    <source>
        <dbReference type="Proteomes" id="UP000178254"/>
    </source>
</evidence>
<dbReference type="GO" id="GO:0003729">
    <property type="term" value="F:mRNA binding"/>
    <property type="evidence" value="ECO:0007669"/>
    <property type="project" value="UniProtKB-UniRule"/>
</dbReference>
<dbReference type="PANTHER" id="PTHR11760">
    <property type="entry name" value="30S/40S RIBOSOMAL PROTEIN S3"/>
    <property type="match status" value="1"/>
</dbReference>
<dbReference type="InterPro" id="IPR009019">
    <property type="entry name" value="KH_sf_prok-type"/>
</dbReference>
<sequence>MGHKVHPVIHRIPFVNTWDSKWFAKKFAFPEMLREEVLVREYLEKKLKDAGVSAISVERTAKEVTVTILAAKPGVIIGHAGQGLEVLRKEIEKNILQFKHRVKLNILPISQPALAARVVALGVVSEIERRLPFRRVMKQTIERVMAAGAQGVKIKMSGRLNGVEIARQEVLSAGKMSLITIRSNVDYAVVEAHTLYGKIGVKVWVYRGEVFGRQDRFAAAQANKPEVKKNTKVN</sequence>
<evidence type="ECO:0000256" key="3">
    <source>
        <dbReference type="ARBA" id="ARBA00022884"/>
    </source>
</evidence>
<evidence type="ECO:0000256" key="2">
    <source>
        <dbReference type="ARBA" id="ARBA00022730"/>
    </source>
</evidence>
<dbReference type="FunFam" id="3.30.300.20:FF:000001">
    <property type="entry name" value="30S ribosomal protein S3"/>
    <property type="match status" value="1"/>
</dbReference>
<dbReference type="InterPro" id="IPR005704">
    <property type="entry name" value="Ribosomal_uS3_bac-typ"/>
</dbReference>
<keyword evidence="3 8" id="KW-0694">RNA-binding</keyword>
<dbReference type="HAMAP" id="MF_01309_B">
    <property type="entry name" value="Ribosomal_uS3_B"/>
    <property type="match status" value="1"/>
</dbReference>
<dbReference type="CDD" id="cd02412">
    <property type="entry name" value="KH-II_30S_S3"/>
    <property type="match status" value="1"/>
</dbReference>
<dbReference type="GO" id="GO:0019843">
    <property type="term" value="F:rRNA binding"/>
    <property type="evidence" value="ECO:0007669"/>
    <property type="project" value="UniProtKB-UniRule"/>
</dbReference>
<gene>
    <name evidence="8" type="primary">rpsC</name>
    <name evidence="10" type="ORF">A2538_00555</name>
</gene>